<organism evidence="2 3">
    <name type="scientific">Pseudomonas poae</name>
    <dbReference type="NCBI Taxonomy" id="200451"/>
    <lineage>
        <taxon>Bacteria</taxon>
        <taxon>Pseudomonadati</taxon>
        <taxon>Pseudomonadota</taxon>
        <taxon>Gammaproteobacteria</taxon>
        <taxon>Pseudomonadales</taxon>
        <taxon>Pseudomonadaceae</taxon>
        <taxon>Pseudomonas</taxon>
    </lineage>
</organism>
<dbReference type="Proteomes" id="UP000594923">
    <property type="component" value="Chromosome"/>
</dbReference>
<feature type="transmembrane region" description="Helical" evidence="1">
    <location>
        <begin position="151"/>
        <end position="174"/>
    </location>
</feature>
<evidence type="ECO:0000313" key="3">
    <source>
        <dbReference type="Proteomes" id="UP000594923"/>
    </source>
</evidence>
<feature type="transmembrane region" description="Helical" evidence="1">
    <location>
        <begin position="247"/>
        <end position="266"/>
    </location>
</feature>
<keyword evidence="1" id="KW-0472">Membrane</keyword>
<feature type="transmembrane region" description="Helical" evidence="1">
    <location>
        <begin position="9"/>
        <end position="28"/>
    </location>
</feature>
<proteinExistence type="predicted"/>
<feature type="transmembrane region" description="Helical" evidence="1">
    <location>
        <begin position="110"/>
        <end position="131"/>
    </location>
</feature>
<keyword evidence="1" id="KW-0812">Transmembrane</keyword>
<accession>A0A7M1KLM4</accession>
<evidence type="ECO:0000313" key="2">
    <source>
        <dbReference type="EMBL" id="QOQ76029.1"/>
    </source>
</evidence>
<evidence type="ECO:0008006" key="4">
    <source>
        <dbReference type="Google" id="ProtNLM"/>
    </source>
</evidence>
<protein>
    <recommendedName>
        <fullName evidence="4">Phosphoglycerol transferase</fullName>
    </recommendedName>
</protein>
<evidence type="ECO:0000256" key="1">
    <source>
        <dbReference type="SAM" id="Phobius"/>
    </source>
</evidence>
<feature type="transmembrane region" description="Helical" evidence="1">
    <location>
        <begin position="445"/>
        <end position="463"/>
    </location>
</feature>
<dbReference type="RefSeq" id="WP_197627178.1">
    <property type="nucleotide sequence ID" value="NZ_CP063073.1"/>
</dbReference>
<feature type="transmembrane region" description="Helical" evidence="1">
    <location>
        <begin position="385"/>
        <end position="412"/>
    </location>
</feature>
<feature type="transmembrane region" description="Helical" evidence="1">
    <location>
        <begin position="418"/>
        <end position="438"/>
    </location>
</feature>
<dbReference type="AlphaFoldDB" id="A0A7M1KLM4"/>
<feature type="transmembrane region" description="Helical" evidence="1">
    <location>
        <begin position="332"/>
        <end position="357"/>
    </location>
</feature>
<keyword evidence="1" id="KW-1133">Transmembrane helix</keyword>
<name>A0A7M1KLM4_9PSED</name>
<gene>
    <name evidence="2" type="ORF">IMF22_02830</name>
</gene>
<sequence>MTFKNPTHTVLTALCLSIVPLVIAYYAMGLDKSGLDSPFIYEHLDDIWQFTLTKVLKETGWILYNPYLGAPEVASWHYHSAAQTSALHSIIMLAMSPFFDSAITLQQTYFILNFPLIAITAYWACRLLSIARLPAISAALLFAFCTYRFNILIYSFLPNYFCIPLAMVAIIWTFQGKFDAILTSAKLPVAVKSLLTNKSFLLGLFFIILIALSDGYYAFFSLLLFGCAGAIRLIVGGWKTPRILIPAVLNIIVLVVVSLLIQLPLYQYKKSHHDEFYQNNVADPVLLKYPLESEVYSSSLKLLITPNQQHHLGVMRHVGDRLVESSNAARRIAIPASITLGVFGTALLFLSFILLMVPQLRRTVFTDNATTLEHDKRFIGLGDSLLAIIFFVFLASISGGLGTLIAFVFPTIRAYNRFPIFMEFALLLLGALIASRALNTLRRPALITAALVIITALGIYDQIPANVANRSPDIRPRVAEETAFVKQLESELPKDAMVYQFPYSQYLTNNKYYGWGSFNHIRLYLFSDHIHWSNGASKNSPADNWNRRISKLPIDALINEIQAVGFKALVIDRTVVKDAEFATLKSALHSLNLVVIEDPSGRFAHVLLPQPNYKVSYSKDYTAIDSITINAATPFDKNAYPELIDSNKLELYLNDNRAPYPLRIERAQHPEIFKDVRVLTRGSGDSAILPATDLNATLTCTQLDKQQHVAIDLNNNGTFNLSLGQGAFPISVGVHLKGPDGAMLLWDSGYRIAENLVVKPGEKKRLVFDLKDYTGANQYKANPGNSLQFELVQDGNAWFPNASCSSAP</sequence>
<reference evidence="2 3" key="1">
    <citation type="submission" date="2020-10" db="EMBL/GenBank/DDBJ databases">
        <title>High quality whole genome sequence of Pseudomonas poae PMA22.</title>
        <authorList>
            <person name="Hernandez J.G."/>
            <person name="Rodriguez P."/>
            <person name="Cuevas C."/>
            <person name="de la Calle F."/>
            <person name="Galan B."/>
            <person name="Garcia J.L."/>
        </authorList>
    </citation>
    <scope>NUCLEOTIDE SEQUENCE [LARGE SCALE GENOMIC DNA]</scope>
    <source>
        <strain evidence="2 3">PMA22</strain>
    </source>
</reference>
<dbReference type="EMBL" id="CP063073">
    <property type="protein sequence ID" value="QOQ76029.1"/>
    <property type="molecule type" value="Genomic_DNA"/>
</dbReference>